<organism evidence="5 6">
    <name type="scientific">Pseudomonas wuhanensis</name>
    <dbReference type="NCBI Taxonomy" id="2954098"/>
    <lineage>
        <taxon>Bacteria</taxon>
        <taxon>Pseudomonadati</taxon>
        <taxon>Pseudomonadota</taxon>
        <taxon>Gammaproteobacteria</taxon>
        <taxon>Pseudomonadales</taxon>
        <taxon>Pseudomonadaceae</taxon>
        <taxon>Pseudomonas</taxon>
    </lineage>
</organism>
<evidence type="ECO:0000256" key="1">
    <source>
        <dbReference type="ARBA" id="ARBA00022679"/>
    </source>
</evidence>
<accession>A0ABY9GZG5</accession>
<proteinExistence type="predicted"/>
<dbReference type="EMBL" id="CP117430">
    <property type="protein sequence ID" value="WLI21222.1"/>
    <property type="molecule type" value="Genomic_DNA"/>
</dbReference>
<sequence length="41" mass="4317">MCAGLQYLGIKLDETANLANAAVISTPASRVKVVVEPTNEE</sequence>
<evidence type="ECO:0000313" key="5">
    <source>
        <dbReference type="EMBL" id="WLI21222.1"/>
    </source>
</evidence>
<keyword evidence="1" id="KW-0808">Transferase</keyword>
<reference evidence="5 6" key="1">
    <citation type="submission" date="2023-02" db="EMBL/GenBank/DDBJ databases">
        <title>Evolution of Hrp T3SS in non-pathogenic Pseudomonas fluorescens.</title>
        <authorList>
            <person name="Liao K."/>
            <person name="Wei H."/>
            <person name="Gu Y."/>
        </authorList>
    </citation>
    <scope>NUCLEOTIDE SEQUENCE [LARGE SCALE GENOMIC DNA]</scope>
    <source>
        <strain evidence="5 6">FP607</strain>
    </source>
</reference>
<keyword evidence="2" id="KW-0547">Nucleotide-binding</keyword>
<keyword evidence="6" id="KW-1185">Reference proteome</keyword>
<evidence type="ECO:0000313" key="6">
    <source>
        <dbReference type="Proteomes" id="UP001230768"/>
    </source>
</evidence>
<protein>
    <submittedName>
        <fullName evidence="5">Uncharacterized protein</fullName>
    </submittedName>
</protein>
<evidence type="ECO:0000256" key="2">
    <source>
        <dbReference type="ARBA" id="ARBA00022741"/>
    </source>
</evidence>
<keyword evidence="3" id="KW-0418">Kinase</keyword>
<dbReference type="InterPro" id="IPR000890">
    <property type="entry name" value="Aliphatic_acid_kin_short-chain"/>
</dbReference>
<dbReference type="Proteomes" id="UP001230768">
    <property type="component" value="Chromosome"/>
</dbReference>
<evidence type="ECO:0000256" key="4">
    <source>
        <dbReference type="ARBA" id="ARBA00022840"/>
    </source>
</evidence>
<dbReference type="SUPFAM" id="SSF53067">
    <property type="entry name" value="Actin-like ATPase domain"/>
    <property type="match status" value="1"/>
</dbReference>
<dbReference type="InterPro" id="IPR043129">
    <property type="entry name" value="ATPase_NBD"/>
</dbReference>
<dbReference type="Pfam" id="PF00871">
    <property type="entry name" value="Acetate_kinase"/>
    <property type="match status" value="1"/>
</dbReference>
<evidence type="ECO:0000256" key="3">
    <source>
        <dbReference type="ARBA" id="ARBA00022777"/>
    </source>
</evidence>
<dbReference type="RefSeq" id="WP_305421188.1">
    <property type="nucleotide sequence ID" value="NZ_CP117430.1"/>
</dbReference>
<gene>
    <name evidence="5" type="ORF">PSH88_14780</name>
</gene>
<dbReference type="Gene3D" id="3.30.420.40">
    <property type="match status" value="1"/>
</dbReference>
<keyword evidence="4" id="KW-0067">ATP-binding</keyword>
<name>A0ABY9GZG5_9PSED</name>